<dbReference type="EMBL" id="CAAGRJ010008518">
    <property type="protein sequence ID" value="VFV26215.1"/>
    <property type="molecule type" value="Genomic_DNA"/>
</dbReference>
<dbReference type="GO" id="GO:0008375">
    <property type="term" value="F:acetylglucosaminyltransferase activity"/>
    <property type="evidence" value="ECO:0007669"/>
    <property type="project" value="TreeGrafter"/>
</dbReference>
<name>A0A485MYP5_LYNPA</name>
<dbReference type="GO" id="GO:0006487">
    <property type="term" value="P:protein N-linked glycosylation"/>
    <property type="evidence" value="ECO:0007669"/>
    <property type="project" value="TreeGrafter"/>
</dbReference>
<dbReference type="PANTHER" id="PTHR12062">
    <property type="entry name" value="N-ACETYLGLUCOSAMINYLTRANSFERASE VI"/>
    <property type="match status" value="1"/>
</dbReference>
<dbReference type="PANTHER" id="PTHR12062:SF32">
    <property type="entry name" value="MGAT4 FAMILY, MEMBER F"/>
    <property type="match status" value="1"/>
</dbReference>
<dbReference type="InterPro" id="IPR057279">
    <property type="entry name" value="MGAT4"/>
</dbReference>
<proteinExistence type="predicted"/>
<evidence type="ECO:0000259" key="1">
    <source>
        <dbReference type="Pfam" id="PF04666"/>
    </source>
</evidence>
<sequence>MLVLVLTSKLQDPLANATLRAPPGPSTMRHCLWKYIIVVVSLIFLSFFLQENNEEHLTYNLILQEEKKKILWQLNQDQMISESRNHLENFKDMQKASPLLQQAKYKLLAGSPPQEKKLLTIGISSEQHPNGSYLLDTLQSLFQASSKHELNCIVVLVHLSDPDPEWLRRTVANISDLFKPHIEAQKLLVIHGRLGDSPLPGDRNNVSRTSRCEVHYSRQKVHYALLMNFAINLSEYFLMMEDYVYCTSKFISTIYWALSAWKELPWAILEFSSLSLSGKVFHTSDLSRLASLFLLFHKDIPIYLFLSEFRLLLAQSVPIRFSPSVFFHIGKYPAFEDTCFPVEKEKVFGEPDNPVASVLTDMMAEMNGIPQYAYTLNEECYSTLNPLRGNYLTVILEKPQKVIRIEVLTGSDKKGLYWLRQGQVELGYDPLENSRGCTRYTLLGPLVEGNLDQRVFYEEDSVEELSCIRLLVLASQESWLLIRQIKVWTQHEEEESYYSGNSGKVGFGNGINMADQK</sequence>
<organism evidence="2 3">
    <name type="scientific">Lynx pardinus</name>
    <name type="common">Iberian lynx</name>
    <name type="synonym">Felis pardina</name>
    <dbReference type="NCBI Taxonomy" id="191816"/>
    <lineage>
        <taxon>Eukaryota</taxon>
        <taxon>Metazoa</taxon>
        <taxon>Chordata</taxon>
        <taxon>Craniata</taxon>
        <taxon>Vertebrata</taxon>
        <taxon>Euteleostomi</taxon>
        <taxon>Mammalia</taxon>
        <taxon>Eutheria</taxon>
        <taxon>Laurasiatheria</taxon>
        <taxon>Carnivora</taxon>
        <taxon>Feliformia</taxon>
        <taxon>Felidae</taxon>
        <taxon>Felinae</taxon>
        <taxon>Lynx</taxon>
    </lineage>
</organism>
<gene>
    <name evidence="2" type="ORF">LYPA_23C008227</name>
</gene>
<evidence type="ECO:0000313" key="3">
    <source>
        <dbReference type="Proteomes" id="UP000386466"/>
    </source>
</evidence>
<protein>
    <submittedName>
        <fullName evidence="2">Alpha--mannosyl-glycoprotein</fullName>
    </submittedName>
</protein>
<feature type="domain" description="MGAT4 conserved region" evidence="1">
    <location>
        <begin position="83"/>
        <end position="344"/>
    </location>
</feature>
<accession>A0A485MYP5</accession>
<dbReference type="Pfam" id="PF04666">
    <property type="entry name" value="MGAT4_cons"/>
    <property type="match status" value="1"/>
</dbReference>
<evidence type="ECO:0000313" key="2">
    <source>
        <dbReference type="EMBL" id="VFV26215.1"/>
    </source>
</evidence>
<dbReference type="Proteomes" id="UP000386466">
    <property type="component" value="Unassembled WGS sequence"/>
</dbReference>
<dbReference type="AlphaFoldDB" id="A0A485MYP5"/>
<reference evidence="2 3" key="1">
    <citation type="submission" date="2019-01" db="EMBL/GenBank/DDBJ databases">
        <authorList>
            <person name="Alioto T."/>
            <person name="Alioto T."/>
        </authorList>
    </citation>
    <scope>NUCLEOTIDE SEQUENCE [LARGE SCALE GENOMIC DNA]</scope>
</reference>
<dbReference type="InterPro" id="IPR006759">
    <property type="entry name" value="Glyco_transf_54"/>
</dbReference>
<keyword evidence="3" id="KW-1185">Reference proteome</keyword>